<evidence type="ECO:0000313" key="1">
    <source>
        <dbReference type="EMBL" id="KAF5753812.1"/>
    </source>
</evidence>
<sequence length="76" mass="9052">MPYGCNPDFSLYSKVFPQVQGKSWLQSSKLLKSVRHQCRHCVLNFRNRVLDCLDMVLHSKTQNINLKHNEIYFRHC</sequence>
<accession>A0A9K3DGW9</accession>
<reference evidence="1" key="2">
    <citation type="submission" date="2020-06" db="EMBL/GenBank/DDBJ databases">
        <title>Helianthus annuus Genome sequencing and assembly Release 2.</title>
        <authorList>
            <person name="Gouzy J."/>
            <person name="Langlade N."/>
            <person name="Munos S."/>
        </authorList>
    </citation>
    <scope>NUCLEOTIDE SEQUENCE</scope>
    <source>
        <tissue evidence="1">Leaves</tissue>
    </source>
</reference>
<proteinExistence type="predicted"/>
<protein>
    <submittedName>
        <fullName evidence="1">Uncharacterized protein</fullName>
    </submittedName>
</protein>
<reference evidence="1" key="1">
    <citation type="journal article" date="2017" name="Nature">
        <title>The sunflower genome provides insights into oil metabolism, flowering and Asterid evolution.</title>
        <authorList>
            <person name="Badouin H."/>
            <person name="Gouzy J."/>
            <person name="Grassa C.J."/>
            <person name="Murat F."/>
            <person name="Staton S.E."/>
            <person name="Cottret L."/>
            <person name="Lelandais-Briere C."/>
            <person name="Owens G.L."/>
            <person name="Carrere S."/>
            <person name="Mayjonade B."/>
            <person name="Legrand L."/>
            <person name="Gill N."/>
            <person name="Kane N.C."/>
            <person name="Bowers J.E."/>
            <person name="Hubner S."/>
            <person name="Bellec A."/>
            <person name="Berard A."/>
            <person name="Berges H."/>
            <person name="Blanchet N."/>
            <person name="Boniface M.C."/>
            <person name="Brunel D."/>
            <person name="Catrice O."/>
            <person name="Chaidir N."/>
            <person name="Claudel C."/>
            <person name="Donnadieu C."/>
            <person name="Faraut T."/>
            <person name="Fievet G."/>
            <person name="Helmstetter N."/>
            <person name="King M."/>
            <person name="Knapp S.J."/>
            <person name="Lai Z."/>
            <person name="Le Paslier M.C."/>
            <person name="Lippi Y."/>
            <person name="Lorenzon L."/>
            <person name="Mandel J.R."/>
            <person name="Marage G."/>
            <person name="Marchand G."/>
            <person name="Marquand E."/>
            <person name="Bret-Mestries E."/>
            <person name="Morien E."/>
            <person name="Nambeesan S."/>
            <person name="Nguyen T."/>
            <person name="Pegot-Espagnet P."/>
            <person name="Pouilly N."/>
            <person name="Raftis F."/>
            <person name="Sallet E."/>
            <person name="Schiex T."/>
            <person name="Thomas J."/>
            <person name="Vandecasteele C."/>
            <person name="Vares D."/>
            <person name="Vear F."/>
            <person name="Vautrin S."/>
            <person name="Crespi M."/>
            <person name="Mangin B."/>
            <person name="Burke J.M."/>
            <person name="Salse J."/>
            <person name="Munos S."/>
            <person name="Vincourt P."/>
            <person name="Rieseberg L.H."/>
            <person name="Langlade N.B."/>
        </authorList>
    </citation>
    <scope>NUCLEOTIDE SEQUENCE</scope>
    <source>
        <tissue evidence="1">Leaves</tissue>
    </source>
</reference>
<dbReference type="AlphaFoldDB" id="A0A9K3DGW9"/>
<name>A0A9K3DGW9_HELAN</name>
<gene>
    <name evidence="1" type="ORF">HanXRQr2_Chr17g0784251</name>
</gene>
<dbReference type="Gramene" id="mRNA:HanXRQr2_Chr17g0784251">
    <property type="protein sequence ID" value="CDS:HanXRQr2_Chr17g0784251.1"/>
    <property type="gene ID" value="HanXRQr2_Chr17g0784251"/>
</dbReference>
<organism evidence="1 2">
    <name type="scientific">Helianthus annuus</name>
    <name type="common">Common sunflower</name>
    <dbReference type="NCBI Taxonomy" id="4232"/>
    <lineage>
        <taxon>Eukaryota</taxon>
        <taxon>Viridiplantae</taxon>
        <taxon>Streptophyta</taxon>
        <taxon>Embryophyta</taxon>
        <taxon>Tracheophyta</taxon>
        <taxon>Spermatophyta</taxon>
        <taxon>Magnoliopsida</taxon>
        <taxon>eudicotyledons</taxon>
        <taxon>Gunneridae</taxon>
        <taxon>Pentapetalae</taxon>
        <taxon>asterids</taxon>
        <taxon>campanulids</taxon>
        <taxon>Asterales</taxon>
        <taxon>Asteraceae</taxon>
        <taxon>Asteroideae</taxon>
        <taxon>Heliantheae alliance</taxon>
        <taxon>Heliantheae</taxon>
        <taxon>Helianthus</taxon>
    </lineage>
</organism>
<keyword evidence="2" id="KW-1185">Reference proteome</keyword>
<dbReference type="Proteomes" id="UP000215914">
    <property type="component" value="Unassembled WGS sequence"/>
</dbReference>
<dbReference type="EMBL" id="MNCJ02000332">
    <property type="protein sequence ID" value="KAF5753812.1"/>
    <property type="molecule type" value="Genomic_DNA"/>
</dbReference>
<comment type="caution">
    <text evidence="1">The sequence shown here is derived from an EMBL/GenBank/DDBJ whole genome shotgun (WGS) entry which is preliminary data.</text>
</comment>
<evidence type="ECO:0000313" key="2">
    <source>
        <dbReference type="Proteomes" id="UP000215914"/>
    </source>
</evidence>